<dbReference type="Proteomes" id="UP000232323">
    <property type="component" value="Unassembled WGS sequence"/>
</dbReference>
<feature type="compositionally biased region" description="Low complexity" evidence="1">
    <location>
        <begin position="890"/>
        <end position="905"/>
    </location>
</feature>
<accession>A0A250XPS7</accession>
<feature type="compositionally biased region" description="Low complexity" evidence="1">
    <location>
        <begin position="1062"/>
        <end position="1073"/>
    </location>
</feature>
<feature type="compositionally biased region" description="Pro residues" evidence="1">
    <location>
        <begin position="1127"/>
        <end position="1139"/>
    </location>
</feature>
<feature type="region of interest" description="Disordered" evidence="1">
    <location>
        <begin position="670"/>
        <end position="719"/>
    </location>
</feature>
<gene>
    <name evidence="2" type="ORF">CEUSTIGMA_g12497.t1</name>
</gene>
<feature type="region of interest" description="Disordered" evidence="1">
    <location>
        <begin position="1300"/>
        <end position="1338"/>
    </location>
</feature>
<evidence type="ECO:0000313" key="3">
    <source>
        <dbReference type="Proteomes" id="UP000232323"/>
    </source>
</evidence>
<keyword evidence="3" id="KW-1185">Reference proteome</keyword>
<feature type="compositionally biased region" description="Low complexity" evidence="1">
    <location>
        <begin position="704"/>
        <end position="716"/>
    </location>
</feature>
<feature type="compositionally biased region" description="Polar residues" evidence="1">
    <location>
        <begin position="955"/>
        <end position="978"/>
    </location>
</feature>
<evidence type="ECO:0000256" key="1">
    <source>
        <dbReference type="SAM" id="MobiDB-lite"/>
    </source>
</evidence>
<feature type="compositionally biased region" description="Low complexity" evidence="1">
    <location>
        <begin position="686"/>
        <end position="697"/>
    </location>
</feature>
<reference evidence="2 3" key="1">
    <citation type="submission" date="2017-08" db="EMBL/GenBank/DDBJ databases">
        <title>Acidophilic green algal genome provides insights into adaptation to an acidic environment.</title>
        <authorList>
            <person name="Hirooka S."/>
            <person name="Hirose Y."/>
            <person name="Kanesaki Y."/>
            <person name="Higuchi S."/>
            <person name="Fujiwara T."/>
            <person name="Onuma R."/>
            <person name="Era A."/>
            <person name="Ohbayashi R."/>
            <person name="Uzuka A."/>
            <person name="Nozaki H."/>
            <person name="Yoshikawa H."/>
            <person name="Miyagishima S.Y."/>
        </authorList>
    </citation>
    <scope>NUCLEOTIDE SEQUENCE [LARGE SCALE GENOMIC DNA]</scope>
    <source>
        <strain evidence="2 3">NIES-2499</strain>
    </source>
</reference>
<organism evidence="2 3">
    <name type="scientific">Chlamydomonas eustigma</name>
    <dbReference type="NCBI Taxonomy" id="1157962"/>
    <lineage>
        <taxon>Eukaryota</taxon>
        <taxon>Viridiplantae</taxon>
        <taxon>Chlorophyta</taxon>
        <taxon>core chlorophytes</taxon>
        <taxon>Chlorophyceae</taxon>
        <taxon>CS clade</taxon>
        <taxon>Chlamydomonadales</taxon>
        <taxon>Chlamydomonadaceae</taxon>
        <taxon>Chlamydomonas</taxon>
    </lineage>
</organism>
<dbReference type="OrthoDB" id="10688471at2759"/>
<dbReference type="STRING" id="1157962.A0A250XPS7"/>
<dbReference type="EMBL" id="BEGY01000148">
    <property type="protein sequence ID" value="GAX85077.1"/>
    <property type="molecule type" value="Genomic_DNA"/>
</dbReference>
<feature type="compositionally biased region" description="Basic and acidic residues" evidence="1">
    <location>
        <begin position="1300"/>
        <end position="1320"/>
    </location>
</feature>
<feature type="region of interest" description="Disordered" evidence="1">
    <location>
        <begin position="941"/>
        <end position="1087"/>
    </location>
</feature>
<name>A0A250XPS7_9CHLO</name>
<comment type="caution">
    <text evidence="2">The sequence shown here is derived from an EMBL/GenBank/DDBJ whole genome shotgun (WGS) entry which is preliminary data.</text>
</comment>
<feature type="region of interest" description="Disordered" evidence="1">
    <location>
        <begin position="859"/>
        <end position="911"/>
    </location>
</feature>
<proteinExistence type="predicted"/>
<feature type="compositionally biased region" description="Basic and acidic residues" evidence="1">
    <location>
        <begin position="1000"/>
        <end position="1009"/>
    </location>
</feature>
<feature type="non-terminal residue" evidence="2">
    <location>
        <position position="1486"/>
    </location>
</feature>
<sequence>MGEHKKGMGGGSGACTASAHSDHQFKIQEFEFEAIGVIFEGLQDEHIFVRNMVLEPVIDFMSEVLHKSTGGTASSTAQKIIDFQQLLCLHPEQLPLVHEWLTEKVDSLCAQLKSDASKEDGFDHEGALEVDSLGDIDLWSLSADGLTLLVNPKWLQHLQKRLLGPEGTPSRSKEGGDPQGTGLVLEWVYGYIMSTAEKARDSAKRCHSYKGVGGGHAWNELLGALKEQLRLVDVMSRLEAMECTFQEAERSVACSCLAETPCYLRKLFCSDTPLRESLLTLKAALTTTPSDKTHLICIGPDVLAMPDAHIRLPSSSIISPASLDVEEEKSRGCLPSAELVLGALRREETIVDVRIHLIHCAELLREHQKSGLEARLALCKARHERAKGYRVMEQQRGCTGLGQGQEAAASMLKGRNWIGQQADADLLHILEARLSEASGKMQVLMESMKKSQVDIQVLENQKVVVRALRSEIELSGWQSQSQGMHDVPASMQSQGMHNASASMQSQGMHDASASIQSQGMHDASASMQSQGMHDASASMQPCQGIHDAHVSMQSQGMHDASASMQPCQGMHDAHVSMQSQGSTALDLTVAVNEVCFTSWEEGAALLQQMHTTHASLQTLILEGATVGLHLVLPILQRRLDLELAKQQEACAHKISQALIEEEENIKQLIVATDPETTRKKGGRKAGAGQTKQQQQQQVNRGGHTSASSTRATARTTVHSGDELSALAQIGISTIEVEAVEPLNIGEEEDIAAVAAEFISAARHDNVDDNLDRGSTLGSATAPSSLCHPSQITCKSVVEHDRSVDEAASCDDDDDDDDDDDAYQACSRSVFHVLRDTSTPSPISQAAALKPVMPISTPYPAASSAGLKPESQMSQPDERTQQIAAIRRVVGSETSTRGSGSRASKSCCHTSGSVSTSIESITCSAGSAVGLDHFLLPRQDSKVGDLQSKQKVGDVQSRQKNLPRSKVTTFNSSRHSAAQGNLRDAVSVLHGPGSATIKQKAMKDDSEARRSMPGSKQTLNHPANTLSVNPTSLQDEPAIRRAGCSGGDMRAAGPLTPPPPSASRPYEQSNTSCTPHPPPPTSSSTKKCVLQTTELHHGSLTPQSPHFVLSAVNDQSVHHSYISSTQLPPLPSLQPPPPPVATAAAAADHKPLVLDHLAADEPTSNTMSSKSSHCWRTMQEAELNDNSEDSWKCQYLGVVDHYRADSSKPRAQECSSSIVASLEHVWALSSALGNIRGTTTTAAASADVGTCCIRHEHRRHQEGLRELGVCKVLSPNATSVVGNEAVLMSHPHSAYYTVHTNDDGPHLRDGHSPLSTERRTSSEVSTTWIPRSTPGGEVTHSQPVYGGEVTHSQPVYGGEVTHSQLVYGEEVTHSQPVYGGVSKDACDVIHYSSSFKDLSLMEGHLRPVGVGLGRDEVYVTGEQLLVSPVMVASPHHLIMSGSEHTAARLTEQGAAAVPSSLSSGFYSYHSHPPLLRALMEELGDDEG</sequence>
<feature type="compositionally biased region" description="Polar residues" evidence="1">
    <location>
        <begin position="1013"/>
        <end position="1033"/>
    </location>
</feature>
<evidence type="ECO:0000313" key="2">
    <source>
        <dbReference type="EMBL" id="GAX85077.1"/>
    </source>
</evidence>
<feature type="region of interest" description="Disordered" evidence="1">
    <location>
        <begin position="1121"/>
        <end position="1145"/>
    </location>
</feature>
<protein>
    <submittedName>
        <fullName evidence="2">Uncharacterized protein</fullName>
    </submittedName>
</protein>